<reference evidence="21" key="1">
    <citation type="submission" date="2021-02" db="EMBL/GenBank/DDBJ databases">
        <authorList>
            <person name="Nowell W R."/>
        </authorList>
    </citation>
    <scope>NUCLEOTIDE SEQUENCE</scope>
</reference>
<evidence type="ECO:0000256" key="11">
    <source>
        <dbReference type="ARBA" id="ARBA00023242"/>
    </source>
</evidence>
<feature type="region of interest" description="Disordered" evidence="18">
    <location>
        <begin position="735"/>
        <end position="761"/>
    </location>
</feature>
<evidence type="ECO:0000256" key="3">
    <source>
        <dbReference type="ARBA" id="ARBA00022763"/>
    </source>
</evidence>
<dbReference type="GO" id="GO:0003677">
    <property type="term" value="F:DNA binding"/>
    <property type="evidence" value="ECO:0007669"/>
    <property type="project" value="UniProtKB-ARBA"/>
</dbReference>
<dbReference type="EMBL" id="CAJOBQ010000393">
    <property type="protein sequence ID" value="CAF4345225.1"/>
    <property type="molecule type" value="Genomic_DNA"/>
</dbReference>
<comment type="similarity">
    <text evidence="13">Belongs to the uracil-DNA glycosylase (UDG) superfamily. TDG/mug family.</text>
</comment>
<feature type="region of interest" description="Disordered" evidence="18">
    <location>
        <begin position="778"/>
        <end position="826"/>
    </location>
</feature>
<evidence type="ECO:0000256" key="7">
    <source>
        <dbReference type="ARBA" id="ARBA00023015"/>
    </source>
</evidence>
<comment type="subcellular location">
    <subcellularLocation>
        <location evidence="1">Nucleus</location>
    </subcellularLocation>
</comment>
<dbReference type="Gene3D" id="3.40.470.10">
    <property type="entry name" value="Uracil-DNA glycosylase-like domain"/>
    <property type="match status" value="1"/>
</dbReference>
<keyword evidence="10" id="KW-0234">DNA repair</keyword>
<evidence type="ECO:0000256" key="2">
    <source>
        <dbReference type="ARBA" id="ARBA00022499"/>
    </source>
</evidence>
<dbReference type="AlphaFoldDB" id="A0A820KPE9"/>
<feature type="region of interest" description="Disordered" evidence="18">
    <location>
        <begin position="395"/>
        <end position="425"/>
    </location>
</feature>
<evidence type="ECO:0000256" key="16">
    <source>
        <dbReference type="ARBA" id="ARBA00071248"/>
    </source>
</evidence>
<feature type="compositionally biased region" description="Polar residues" evidence="18">
    <location>
        <begin position="735"/>
        <end position="751"/>
    </location>
</feature>
<dbReference type="InterPro" id="IPR036895">
    <property type="entry name" value="Uracil-DNA_glycosylase-like_sf"/>
</dbReference>
<keyword evidence="8" id="KW-0010">Activator</keyword>
<keyword evidence="7" id="KW-0805">Transcription regulation</keyword>
<dbReference type="Pfam" id="PF03167">
    <property type="entry name" value="UDG"/>
    <property type="match status" value="1"/>
</dbReference>
<dbReference type="Proteomes" id="UP000663869">
    <property type="component" value="Unassembled WGS sequence"/>
</dbReference>
<dbReference type="EC" id="3.2.2.29" evidence="15"/>
<evidence type="ECO:0000256" key="15">
    <source>
        <dbReference type="ARBA" id="ARBA00066769"/>
    </source>
</evidence>
<evidence type="ECO:0000256" key="5">
    <source>
        <dbReference type="ARBA" id="ARBA00022843"/>
    </source>
</evidence>
<feature type="domain" description="Uracil-DNA glycosylase-like" evidence="19">
    <location>
        <begin position="443"/>
        <end position="583"/>
    </location>
</feature>
<proteinExistence type="inferred from homology"/>
<evidence type="ECO:0000313" key="21">
    <source>
        <dbReference type="EMBL" id="CAF4345225.1"/>
    </source>
</evidence>
<evidence type="ECO:0000259" key="19">
    <source>
        <dbReference type="Pfam" id="PF03167"/>
    </source>
</evidence>
<evidence type="ECO:0000313" key="20">
    <source>
        <dbReference type="EMBL" id="CAF3337233.1"/>
    </source>
</evidence>
<feature type="compositionally biased region" description="Polar residues" evidence="18">
    <location>
        <begin position="352"/>
        <end position="381"/>
    </location>
</feature>
<gene>
    <name evidence="20" type="ORF">FME351_LOCUS3231</name>
    <name evidence="21" type="ORF">TSG867_LOCUS9151</name>
</gene>
<comment type="subunit">
    <text evidence="14">Homodimer. Interacts with AICDA and GADD45A.</text>
</comment>
<keyword evidence="6" id="KW-0156">Chromatin regulator</keyword>
<keyword evidence="5" id="KW-0832">Ubl conjugation</keyword>
<feature type="compositionally biased region" description="Low complexity" evidence="18">
    <location>
        <begin position="802"/>
        <end position="826"/>
    </location>
</feature>
<evidence type="ECO:0000256" key="17">
    <source>
        <dbReference type="ARBA" id="ARBA00083221"/>
    </source>
</evidence>
<keyword evidence="2" id="KW-1017">Isopeptide bond</keyword>
<feature type="compositionally biased region" description="Low complexity" evidence="18">
    <location>
        <begin position="752"/>
        <end position="761"/>
    </location>
</feature>
<dbReference type="PANTHER" id="PTHR12159:SF9">
    <property type="entry name" value="G_T MISMATCH-SPECIFIC THYMINE DNA GLYCOSYLASE"/>
    <property type="match status" value="1"/>
</dbReference>
<dbReference type="GO" id="GO:0032183">
    <property type="term" value="F:SUMO binding"/>
    <property type="evidence" value="ECO:0007669"/>
    <property type="project" value="UniProtKB-ARBA"/>
</dbReference>
<dbReference type="FunFam" id="3.40.470.10:FF:000002">
    <property type="entry name" value="G/T mismatch-specific thymine DNA glycosylase"/>
    <property type="match status" value="1"/>
</dbReference>
<dbReference type="EMBL" id="CAJNYU010000183">
    <property type="protein sequence ID" value="CAF3337233.1"/>
    <property type="molecule type" value="Genomic_DNA"/>
</dbReference>
<dbReference type="GO" id="GO:0006285">
    <property type="term" value="P:base-excision repair, AP site formation"/>
    <property type="evidence" value="ECO:0007669"/>
    <property type="project" value="InterPro"/>
</dbReference>
<dbReference type="GO" id="GO:0040029">
    <property type="term" value="P:epigenetic regulation of gene expression"/>
    <property type="evidence" value="ECO:0007669"/>
    <property type="project" value="UniProtKB-ARBA"/>
</dbReference>
<evidence type="ECO:0000256" key="1">
    <source>
        <dbReference type="ARBA" id="ARBA00004123"/>
    </source>
</evidence>
<evidence type="ECO:0000256" key="4">
    <source>
        <dbReference type="ARBA" id="ARBA00022801"/>
    </source>
</evidence>
<sequence length="986" mass="109096">MNEQLTAQTAPPPIVLKLKKYDDHNPDVINPHTFHISTETIDRGQSNSSSFIQNNESDSVIMTASPGTLRVKLKNPFLNGCAADHIDEEYTDLISLESVTRPAKRTKKSLSNDNVSNNILNTDLNNDYVSNQQNKRITDVQQEHCVASEPTLTSPLVLKIRRDSLTMTTTTSSNGIPSIVEPESNRQLLIKLKKNENGELITRKNSFGSQMSTEYLINEQQNCSTANELTSTILTNGHNDSLYEPVTIQSSPTSHVTNVLINFNNDDNNQISQQKPVLDQTSETHTKELLDEALDSVKNVLMQTFKKNLESGGDLNALKSTLGSDEVAEVFLAKLRQSLKRDTKNESKSQDRTNTNTEIPSSQTSTPLNSSNTMMSPISNVTSSPLLPSILTMMDKTSSPSSPQSQITNVNNKRKASTVSMNPNRFDGATEEELSQRLLSDILQPNLDIVFVGVNPSLYAVHKGHHYGGPGNHFWKLLHMSGLIPNSLNANDDYRMPQYGIGFTNIVQRPSKAGSDITKDEITTGAEVLMHKIKTYRPKIVAFNGRGIYEVYAGNKHFHYGKQPELFLGTDTHVFVMPSSSARCSQLPRAEDKLPFYVGLRKLRDFVNGSLHSLNEAEITFPDIKIKDTDDVLQKTVIRISNKPFSELSAETLKCYGDKIPSGQMISKNIQSSSSSQQINYPSPSLSPSSSSNLVFNTDAITTQTMSILHNTNHLHNENLITYDQQAQRVYLQNNGSYASSPPQFTNQQQRSSTNSYLDNSSSNTNAAVLAALASGGFNSSTSQSQPTQTICIGGQHPEQQSGSYSTSSSFNNNSTISNSRSSLTPSYLVHHTPQSSIDYQNSSTSQIISRSLHGNSTEPLPSFDTILNSSSLSIRSQTISAKDSLSSRQYLQKQTLIVVPSTIKSGSSCQLPSTSTNSSTIVLPKISHTNSIEKRPRNTTDDCLYVRYEREPHTSNNDQFRFSYIVDEHSPLLHKRLRYVSINDL</sequence>
<keyword evidence="4" id="KW-0378">Hydrolase</keyword>
<dbReference type="Proteomes" id="UP000663862">
    <property type="component" value="Unassembled WGS sequence"/>
</dbReference>
<keyword evidence="9" id="KW-0804">Transcription</keyword>
<organism evidence="21 22">
    <name type="scientific">Rotaria socialis</name>
    <dbReference type="NCBI Taxonomy" id="392032"/>
    <lineage>
        <taxon>Eukaryota</taxon>
        <taxon>Metazoa</taxon>
        <taxon>Spiralia</taxon>
        <taxon>Gnathifera</taxon>
        <taxon>Rotifera</taxon>
        <taxon>Eurotatoria</taxon>
        <taxon>Bdelloidea</taxon>
        <taxon>Philodinida</taxon>
        <taxon>Philodinidae</taxon>
        <taxon>Rotaria</taxon>
    </lineage>
</organism>
<feature type="region of interest" description="Disordered" evidence="18">
    <location>
        <begin position="671"/>
        <end position="691"/>
    </location>
</feature>
<feature type="compositionally biased region" description="Polar residues" evidence="18">
    <location>
        <begin position="407"/>
        <end position="423"/>
    </location>
</feature>
<evidence type="ECO:0000256" key="6">
    <source>
        <dbReference type="ARBA" id="ARBA00022853"/>
    </source>
</evidence>
<comment type="catalytic activity">
    <reaction evidence="12">
        <text>Hydrolyzes mismatched double-stranded DNA and polynucleotides, releasing free thymine.</text>
        <dbReference type="EC" id="3.2.2.29"/>
    </reaction>
</comment>
<evidence type="ECO:0000256" key="12">
    <source>
        <dbReference type="ARBA" id="ARBA00052915"/>
    </source>
</evidence>
<keyword evidence="11" id="KW-0539">Nucleus</keyword>
<feature type="compositionally biased region" description="Low complexity" evidence="18">
    <location>
        <begin position="780"/>
        <end position="790"/>
    </location>
</feature>
<evidence type="ECO:0000256" key="10">
    <source>
        <dbReference type="ARBA" id="ARBA00023204"/>
    </source>
</evidence>
<evidence type="ECO:0000313" key="22">
    <source>
        <dbReference type="Proteomes" id="UP000663862"/>
    </source>
</evidence>
<name>A0A820KPE9_9BILA</name>
<protein>
    <recommendedName>
        <fullName evidence="16">G/T mismatch-specific thymine DNA glycosylase</fullName>
        <ecNumber evidence="15">3.2.2.29</ecNumber>
    </recommendedName>
    <alternativeName>
        <fullName evidence="17">Thymine-DNA glycosylase</fullName>
    </alternativeName>
</protein>
<keyword evidence="3" id="KW-0227">DNA damage</keyword>
<evidence type="ECO:0000256" key="18">
    <source>
        <dbReference type="SAM" id="MobiDB-lite"/>
    </source>
</evidence>
<feature type="region of interest" description="Disordered" evidence="18">
    <location>
        <begin position="340"/>
        <end position="381"/>
    </location>
</feature>
<dbReference type="InterPro" id="IPR005122">
    <property type="entry name" value="Uracil-DNA_glycosylase-like"/>
</dbReference>
<feature type="compositionally biased region" description="Basic and acidic residues" evidence="18">
    <location>
        <begin position="340"/>
        <end position="351"/>
    </location>
</feature>
<evidence type="ECO:0000256" key="14">
    <source>
        <dbReference type="ARBA" id="ARBA00064519"/>
    </source>
</evidence>
<dbReference type="CDD" id="cd10028">
    <property type="entry name" value="UDG-F2_TDG_MUG"/>
    <property type="match status" value="1"/>
</dbReference>
<dbReference type="GO" id="GO:0005654">
    <property type="term" value="C:nucleoplasm"/>
    <property type="evidence" value="ECO:0007669"/>
    <property type="project" value="UniProtKB-ARBA"/>
</dbReference>
<dbReference type="GO" id="GO:0141016">
    <property type="term" value="F:G/T mismatch-specific thymine-DNA glycosylase activity"/>
    <property type="evidence" value="ECO:0007669"/>
    <property type="project" value="UniProtKB-EC"/>
</dbReference>
<comment type="caution">
    <text evidence="21">The sequence shown here is derived from an EMBL/GenBank/DDBJ whole genome shotgun (WGS) entry which is preliminary data.</text>
</comment>
<dbReference type="GO" id="GO:0004844">
    <property type="term" value="F:uracil DNA N-glycosylase activity"/>
    <property type="evidence" value="ECO:0007669"/>
    <property type="project" value="TreeGrafter"/>
</dbReference>
<evidence type="ECO:0000256" key="9">
    <source>
        <dbReference type="ARBA" id="ARBA00023163"/>
    </source>
</evidence>
<dbReference type="SUPFAM" id="SSF52141">
    <property type="entry name" value="Uracil-DNA glycosylase-like"/>
    <property type="match status" value="1"/>
</dbReference>
<dbReference type="InterPro" id="IPR015637">
    <property type="entry name" value="MUG/TDG"/>
</dbReference>
<evidence type="ECO:0000256" key="8">
    <source>
        <dbReference type="ARBA" id="ARBA00023159"/>
    </source>
</evidence>
<dbReference type="PANTHER" id="PTHR12159">
    <property type="entry name" value="G/T AND G/U MISMATCH-SPECIFIC DNA GLYCOSYLASE"/>
    <property type="match status" value="1"/>
</dbReference>
<accession>A0A820KPE9</accession>
<evidence type="ECO:0000256" key="13">
    <source>
        <dbReference type="ARBA" id="ARBA00061261"/>
    </source>
</evidence>